<organism evidence="3 4">
    <name type="scientific">Astyanax mexicanus</name>
    <name type="common">Blind cave fish</name>
    <name type="synonym">Astyanax fasciatus mexicanus</name>
    <dbReference type="NCBI Taxonomy" id="7994"/>
    <lineage>
        <taxon>Eukaryota</taxon>
        <taxon>Metazoa</taxon>
        <taxon>Chordata</taxon>
        <taxon>Craniata</taxon>
        <taxon>Vertebrata</taxon>
        <taxon>Euteleostomi</taxon>
        <taxon>Actinopterygii</taxon>
        <taxon>Neopterygii</taxon>
        <taxon>Teleostei</taxon>
        <taxon>Ostariophysi</taxon>
        <taxon>Characiformes</taxon>
        <taxon>Characoidei</taxon>
        <taxon>Acestrorhamphidae</taxon>
        <taxon>Acestrorhamphinae</taxon>
        <taxon>Astyanax</taxon>
    </lineage>
</organism>
<dbReference type="PROSITE" id="PS51029">
    <property type="entry name" value="MADF"/>
    <property type="match status" value="1"/>
</dbReference>
<dbReference type="Ensembl" id="ENSAMXT00005007968.1">
    <property type="protein sequence ID" value="ENSAMXP00005007042.1"/>
    <property type="gene ID" value="ENSAMXG00005004209.1"/>
</dbReference>
<dbReference type="InterPro" id="IPR006578">
    <property type="entry name" value="MADF-dom"/>
</dbReference>
<sequence length="147" mass="16987">MDERLITAVSSFPVLFDASLHIYRDNVKKGDAWKKVVEIVGASEVQEKWKNLSDQYRRERNRERERSKSGSGGAVQKPWRYSQIMSFLNPFLDSRLTSTNLSLPSSSQSSEGQMSQIIDSPYRLPLAKRAEAKLRIHQIMFEMEFSE</sequence>
<dbReference type="SMART" id="SM00595">
    <property type="entry name" value="MADF"/>
    <property type="match status" value="1"/>
</dbReference>
<dbReference type="Pfam" id="PF10545">
    <property type="entry name" value="MADF_DNA_bdg"/>
    <property type="match status" value="1"/>
</dbReference>
<dbReference type="GO" id="GO:0006357">
    <property type="term" value="P:regulation of transcription by RNA polymerase II"/>
    <property type="evidence" value="ECO:0007669"/>
    <property type="project" value="TreeGrafter"/>
</dbReference>
<dbReference type="InterPro" id="IPR039353">
    <property type="entry name" value="TF_Adf1"/>
</dbReference>
<dbReference type="Proteomes" id="UP000694621">
    <property type="component" value="Unplaced"/>
</dbReference>
<evidence type="ECO:0000313" key="3">
    <source>
        <dbReference type="Ensembl" id="ENSAMXP00005007042.1"/>
    </source>
</evidence>
<protein>
    <recommendedName>
        <fullName evidence="2">MADF domain-containing protein</fullName>
    </recommendedName>
</protein>
<feature type="compositionally biased region" description="Basic and acidic residues" evidence="1">
    <location>
        <begin position="51"/>
        <end position="68"/>
    </location>
</feature>
<dbReference type="PANTHER" id="PTHR12243">
    <property type="entry name" value="MADF DOMAIN TRANSCRIPTION FACTOR"/>
    <property type="match status" value="1"/>
</dbReference>
<feature type="domain" description="MADF" evidence="2">
    <location>
        <begin position="4"/>
        <end position="93"/>
    </location>
</feature>
<evidence type="ECO:0000256" key="1">
    <source>
        <dbReference type="SAM" id="MobiDB-lite"/>
    </source>
</evidence>
<evidence type="ECO:0000313" key="4">
    <source>
        <dbReference type="Proteomes" id="UP000694621"/>
    </source>
</evidence>
<proteinExistence type="predicted"/>
<reference evidence="3" key="1">
    <citation type="submission" date="2025-08" db="UniProtKB">
        <authorList>
            <consortium name="Ensembl"/>
        </authorList>
    </citation>
    <scope>IDENTIFICATION</scope>
</reference>
<accession>A0A8B9J7A3</accession>
<name>A0A8B9J7A3_ASTMX</name>
<dbReference type="GO" id="GO:0005634">
    <property type="term" value="C:nucleus"/>
    <property type="evidence" value="ECO:0007669"/>
    <property type="project" value="TreeGrafter"/>
</dbReference>
<dbReference type="PANTHER" id="PTHR12243:SF48">
    <property type="entry name" value="MADF DOMAIN-CONTAINING PROTEIN"/>
    <property type="match status" value="1"/>
</dbReference>
<evidence type="ECO:0000259" key="2">
    <source>
        <dbReference type="PROSITE" id="PS51029"/>
    </source>
</evidence>
<dbReference type="AlphaFoldDB" id="A0A8B9J7A3"/>
<dbReference type="GO" id="GO:0005667">
    <property type="term" value="C:transcription regulator complex"/>
    <property type="evidence" value="ECO:0007669"/>
    <property type="project" value="TreeGrafter"/>
</dbReference>
<feature type="region of interest" description="Disordered" evidence="1">
    <location>
        <begin position="51"/>
        <end position="77"/>
    </location>
</feature>